<keyword evidence="8" id="KW-1185">Reference proteome</keyword>
<dbReference type="GO" id="GO:0010333">
    <property type="term" value="F:terpene synthase activity"/>
    <property type="evidence" value="ECO:0007669"/>
    <property type="project" value="InterPro"/>
</dbReference>
<proteinExistence type="predicted"/>
<dbReference type="Pfam" id="PF01397">
    <property type="entry name" value="Terpene_synth"/>
    <property type="match status" value="1"/>
</dbReference>
<dbReference type="SUPFAM" id="SSF48239">
    <property type="entry name" value="Terpenoid cyclases/Protein prenyltransferases"/>
    <property type="match status" value="1"/>
</dbReference>
<dbReference type="Gramene" id="AUR62029706-RA">
    <property type="protein sequence ID" value="AUR62029706-RA:cds"/>
    <property type="gene ID" value="AUR62029706"/>
</dbReference>
<evidence type="ECO:0000256" key="2">
    <source>
        <dbReference type="ARBA" id="ARBA00022723"/>
    </source>
</evidence>
<dbReference type="OMA" id="FDVICKE"/>
<feature type="domain" description="Terpene synthase N-terminal" evidence="5">
    <location>
        <begin position="106"/>
        <end position="168"/>
    </location>
</feature>
<dbReference type="Proteomes" id="UP000596660">
    <property type="component" value="Unplaced"/>
</dbReference>
<keyword evidence="3" id="KW-0460">Magnesium</keyword>
<name>A0A803MHV8_CHEQI</name>
<reference evidence="7" key="2">
    <citation type="submission" date="2021-03" db="UniProtKB">
        <authorList>
            <consortium name="EnsemblPlants"/>
        </authorList>
    </citation>
    <scope>IDENTIFICATION</scope>
</reference>
<dbReference type="Gene3D" id="1.10.600.10">
    <property type="entry name" value="Farnesyl Diphosphate Synthase"/>
    <property type="match status" value="1"/>
</dbReference>
<dbReference type="Gene3D" id="1.50.10.130">
    <property type="entry name" value="Terpene synthase, N-terminal domain"/>
    <property type="match status" value="1"/>
</dbReference>
<keyword evidence="4" id="KW-0456">Lyase</keyword>
<accession>A0A803MHV8</accession>
<evidence type="ECO:0000256" key="4">
    <source>
        <dbReference type="ARBA" id="ARBA00023239"/>
    </source>
</evidence>
<sequence length="536" mass="63025">MLCAPFLKYQSFVAKCDYRRQSSYSPTNTSKGATSSQEIVDVKADKHRPLGHFPPDIWGDRFDNFTLEHLSRMDEYAKEIKPLKDEVRLILMDNSTDLPQKMRLIDVVEHVFYKFTNNKGKFKESSRSDERGMLSLYEAAHLRIHDEHILEEALTFTTDFLNSISTFSEQARLALKQPLHRGNQRLQSQRFINFYEQDFESCDEKLLQLAKLEFNRLQLLHCQELSQIKEWCTNLDLARKFPYIRQRYVESHYMSTIVYYEPQYSFARVLFAKFYVLLGVLDDTYDAYGTFEELEGLTDAFERWDLNSIEKFSQDYMNNMYEFVINTLDDVAKEMTSIGKPYAIYFAKEHVQRLIRNYYTEIKWMKSRYVPTFEEYMFNGRNTCCMQILGTLSLMGMEEVTETKPYIQLLQYNKVTIASSNIGRVMDDMATGEAELARGVRLATSVECYMKDYNMSKEEVLQIFQKIIDDAWKDLVNEGLLINQCRNDDDYDHLSKPVYDRILNLARAAESFYKFGDGLTFVKTTIKQDIVSTYVP</sequence>
<dbReference type="SUPFAM" id="SSF48576">
    <property type="entry name" value="Terpenoid synthases"/>
    <property type="match status" value="1"/>
</dbReference>
<keyword evidence="2" id="KW-0479">Metal-binding</keyword>
<dbReference type="InterPro" id="IPR036965">
    <property type="entry name" value="Terpene_synth_N_sf"/>
</dbReference>
<dbReference type="CDD" id="cd00684">
    <property type="entry name" value="Terpene_cyclase_plant_C1"/>
    <property type="match status" value="1"/>
</dbReference>
<reference evidence="7" key="1">
    <citation type="journal article" date="2017" name="Nature">
        <title>The genome of Chenopodium quinoa.</title>
        <authorList>
            <person name="Jarvis D.E."/>
            <person name="Ho Y.S."/>
            <person name="Lightfoot D.J."/>
            <person name="Schmoeckel S.M."/>
            <person name="Li B."/>
            <person name="Borm T.J.A."/>
            <person name="Ohyanagi H."/>
            <person name="Mineta K."/>
            <person name="Michell C.T."/>
            <person name="Saber N."/>
            <person name="Kharbatia N.M."/>
            <person name="Rupper R.R."/>
            <person name="Sharp A.R."/>
            <person name="Dally N."/>
            <person name="Boughton B.A."/>
            <person name="Woo Y.H."/>
            <person name="Gao G."/>
            <person name="Schijlen E.G.W.M."/>
            <person name="Guo X."/>
            <person name="Momin A.A."/>
            <person name="Negrao S."/>
            <person name="Al-Babili S."/>
            <person name="Gehring C."/>
            <person name="Roessner U."/>
            <person name="Jung C."/>
            <person name="Murphy K."/>
            <person name="Arold S.T."/>
            <person name="Gojobori T."/>
            <person name="van der Linden C.G."/>
            <person name="van Loo E.N."/>
            <person name="Jellen E.N."/>
            <person name="Maughan P.J."/>
            <person name="Tester M."/>
        </authorList>
    </citation>
    <scope>NUCLEOTIDE SEQUENCE [LARGE SCALE GENOMIC DNA]</scope>
    <source>
        <strain evidence="7">cv. PI 614886</strain>
    </source>
</reference>
<dbReference type="InterPro" id="IPR001906">
    <property type="entry name" value="Terpene_synth_N"/>
</dbReference>
<dbReference type="InterPro" id="IPR008949">
    <property type="entry name" value="Isoprenoid_synthase_dom_sf"/>
</dbReference>
<dbReference type="SFLD" id="SFLDG01019">
    <property type="entry name" value="Terpene_Cyclase_Like_1_C_Termi"/>
    <property type="match status" value="1"/>
</dbReference>
<dbReference type="PANTHER" id="PTHR31225">
    <property type="entry name" value="OS04G0344100 PROTEIN-RELATED"/>
    <property type="match status" value="1"/>
</dbReference>
<dbReference type="EnsemblPlants" id="AUR62029706-RA">
    <property type="protein sequence ID" value="AUR62029706-RA:cds"/>
    <property type="gene ID" value="AUR62029706"/>
</dbReference>
<feature type="domain" description="Terpene synthase metal-binding" evidence="6">
    <location>
        <begin position="234"/>
        <end position="474"/>
    </location>
</feature>
<evidence type="ECO:0000259" key="6">
    <source>
        <dbReference type="Pfam" id="PF03936"/>
    </source>
</evidence>
<dbReference type="AlphaFoldDB" id="A0A803MHV8"/>
<dbReference type="InterPro" id="IPR034741">
    <property type="entry name" value="Terpene_cyclase-like_1_C"/>
</dbReference>
<dbReference type="InterPro" id="IPR005630">
    <property type="entry name" value="Terpene_synthase_metal-bd"/>
</dbReference>
<organism evidence="7 8">
    <name type="scientific">Chenopodium quinoa</name>
    <name type="common">Quinoa</name>
    <dbReference type="NCBI Taxonomy" id="63459"/>
    <lineage>
        <taxon>Eukaryota</taxon>
        <taxon>Viridiplantae</taxon>
        <taxon>Streptophyta</taxon>
        <taxon>Embryophyta</taxon>
        <taxon>Tracheophyta</taxon>
        <taxon>Spermatophyta</taxon>
        <taxon>Magnoliopsida</taxon>
        <taxon>eudicotyledons</taxon>
        <taxon>Gunneridae</taxon>
        <taxon>Pentapetalae</taxon>
        <taxon>Caryophyllales</taxon>
        <taxon>Chenopodiaceae</taxon>
        <taxon>Chenopodioideae</taxon>
        <taxon>Atripliceae</taxon>
        <taxon>Chenopodium</taxon>
    </lineage>
</organism>
<evidence type="ECO:0000256" key="3">
    <source>
        <dbReference type="ARBA" id="ARBA00022842"/>
    </source>
</evidence>
<evidence type="ECO:0000313" key="8">
    <source>
        <dbReference type="Proteomes" id="UP000596660"/>
    </source>
</evidence>
<dbReference type="GO" id="GO:0000287">
    <property type="term" value="F:magnesium ion binding"/>
    <property type="evidence" value="ECO:0007669"/>
    <property type="project" value="InterPro"/>
</dbReference>
<protein>
    <submittedName>
        <fullName evidence="7">Uncharacterized protein</fullName>
    </submittedName>
</protein>
<dbReference type="InterPro" id="IPR050148">
    <property type="entry name" value="Terpene_synthase-like"/>
</dbReference>
<comment type="cofactor">
    <cofactor evidence="1">
        <name>Mg(2+)</name>
        <dbReference type="ChEBI" id="CHEBI:18420"/>
    </cofactor>
</comment>
<evidence type="ECO:0000313" key="7">
    <source>
        <dbReference type="EnsemblPlants" id="AUR62029706-RA:cds"/>
    </source>
</evidence>
<dbReference type="SFLD" id="SFLDS00005">
    <property type="entry name" value="Isoprenoid_Synthase_Type_I"/>
    <property type="match status" value="1"/>
</dbReference>
<evidence type="ECO:0000259" key="5">
    <source>
        <dbReference type="Pfam" id="PF01397"/>
    </source>
</evidence>
<dbReference type="Pfam" id="PF03936">
    <property type="entry name" value="Terpene_synth_C"/>
    <property type="match status" value="1"/>
</dbReference>
<dbReference type="InterPro" id="IPR008930">
    <property type="entry name" value="Terpenoid_cyclase/PrenylTrfase"/>
</dbReference>
<evidence type="ECO:0000256" key="1">
    <source>
        <dbReference type="ARBA" id="ARBA00001946"/>
    </source>
</evidence>
<dbReference type="GO" id="GO:0016102">
    <property type="term" value="P:diterpenoid biosynthetic process"/>
    <property type="evidence" value="ECO:0007669"/>
    <property type="project" value="InterPro"/>
</dbReference>
<dbReference type="InterPro" id="IPR044814">
    <property type="entry name" value="Terpene_cyclase_plant_C1"/>
</dbReference>
<dbReference type="PANTHER" id="PTHR31225:SF93">
    <property type="entry name" value="ALPHA-HUMULENE_(-)-(E)-BETA-CARYOPHYLLENE SYNTHASE"/>
    <property type="match status" value="1"/>
</dbReference>